<dbReference type="Gene3D" id="3.30.2010.10">
    <property type="entry name" value="Metalloproteases ('zincins'), catalytic domain"/>
    <property type="match status" value="1"/>
</dbReference>
<dbReference type="Pfam" id="PF01863">
    <property type="entry name" value="YgjP-like"/>
    <property type="match status" value="1"/>
</dbReference>
<dbReference type="CDD" id="cd07344">
    <property type="entry name" value="M48_yhfN_like"/>
    <property type="match status" value="1"/>
</dbReference>
<evidence type="ECO:0000259" key="1">
    <source>
        <dbReference type="Pfam" id="PF01863"/>
    </source>
</evidence>
<evidence type="ECO:0000313" key="2">
    <source>
        <dbReference type="EMBL" id="KMW19780.1"/>
    </source>
</evidence>
<dbReference type="PANTHER" id="PTHR30399:SF1">
    <property type="entry name" value="UTP PYROPHOSPHATASE"/>
    <property type="match status" value="1"/>
</dbReference>
<dbReference type="OrthoDB" id="9811177at2"/>
<sequence length="199" mass="23866">MIRKVEINWRRGQEEGVIPVEVIYSRRRTMGLEVNADGRVCARVPQRIPGQSVMDFIRERQDWIVQKWFLTEERRRIREERPQPDYVQDPGLEAVYRKKARKQLEDRAAYYAGLMGVTYNRITVRAAKTRWGSCSARGNLNFHWKLILMPPEVLDYVVVHELAHRREMNHSSRFWAEVERIMPDYKRRRKWLKENGGQV</sequence>
<feature type="domain" description="YgjP-like metallopeptidase" evidence="1">
    <location>
        <begin position="88"/>
        <end position="195"/>
    </location>
</feature>
<dbReference type="GeneID" id="93164176"/>
<dbReference type="PANTHER" id="PTHR30399">
    <property type="entry name" value="UNCHARACTERIZED PROTEIN YGJP"/>
    <property type="match status" value="1"/>
</dbReference>
<evidence type="ECO:0000313" key="3">
    <source>
        <dbReference type="Proteomes" id="UP000037392"/>
    </source>
</evidence>
<reference evidence="2 3" key="1">
    <citation type="submission" date="2011-04" db="EMBL/GenBank/DDBJ databases">
        <title>The Genome Sequence of Clostridium citroniae WAL-19142.</title>
        <authorList>
            <consortium name="The Broad Institute Genome Sequencing Platform"/>
            <person name="Earl A."/>
            <person name="Ward D."/>
            <person name="Feldgarden M."/>
            <person name="Gevers D."/>
            <person name="Warren Y.A."/>
            <person name="Tyrrell K.L."/>
            <person name="Citron D.M."/>
            <person name="Goldstein E.J."/>
            <person name="Daigneault M."/>
            <person name="Allen-Vercoe E."/>
            <person name="Young S.K."/>
            <person name="Zeng Q."/>
            <person name="Gargeya S."/>
            <person name="Fitzgerald M."/>
            <person name="Haas B."/>
            <person name="Abouelleil A."/>
            <person name="Alvarado L."/>
            <person name="Arachchi H.M."/>
            <person name="Berlin A."/>
            <person name="Brown A."/>
            <person name="Chapman S.B."/>
            <person name="Chen Z."/>
            <person name="Dunbar C."/>
            <person name="Freedman E."/>
            <person name="Gearin G."/>
            <person name="Gellesch M."/>
            <person name="Goldberg J."/>
            <person name="Griggs A."/>
            <person name="Gujja S."/>
            <person name="Heilman E.R."/>
            <person name="Heiman D."/>
            <person name="Howarth C."/>
            <person name="Larson L."/>
            <person name="Lui A."/>
            <person name="MacDonald P.J."/>
            <person name="Mehta T."/>
            <person name="Montmayeur A."/>
            <person name="Murphy C."/>
            <person name="Neiman D."/>
            <person name="Pearson M."/>
            <person name="Priest M."/>
            <person name="Roberts A."/>
            <person name="Saif S."/>
            <person name="Shea T."/>
            <person name="Shenoy N."/>
            <person name="Sisk P."/>
            <person name="Stolte C."/>
            <person name="Sykes S."/>
            <person name="White J."/>
            <person name="Yandava C."/>
            <person name="Wortman J."/>
            <person name="Nusbaum C."/>
            <person name="Birren B."/>
        </authorList>
    </citation>
    <scope>NUCLEOTIDE SEQUENCE [LARGE SCALE GENOMIC DNA]</scope>
    <source>
        <strain evidence="2 3">WAL-19142</strain>
    </source>
</reference>
<dbReference type="PATRIC" id="fig|742734.4.peg.2702"/>
<name>A0A0J9EV69_9FIRM</name>
<dbReference type="InterPro" id="IPR002725">
    <property type="entry name" value="YgjP-like_metallopeptidase"/>
</dbReference>
<dbReference type="AlphaFoldDB" id="A0A0J9EV69"/>
<dbReference type="InterPro" id="IPR053136">
    <property type="entry name" value="UTP_pyrophosphatase-like"/>
</dbReference>
<dbReference type="RefSeq" id="WP_007866739.1">
    <property type="nucleotide sequence ID" value="NZ_KQ235878.1"/>
</dbReference>
<accession>A0A0J9EV69</accession>
<proteinExistence type="predicted"/>
<comment type="caution">
    <text evidence="2">The sequence shown here is derived from an EMBL/GenBank/DDBJ whole genome shotgun (WGS) entry which is preliminary data.</text>
</comment>
<gene>
    <name evidence="2" type="ORF">HMPREF9470_02520</name>
</gene>
<protein>
    <recommendedName>
        <fullName evidence="1">YgjP-like metallopeptidase domain-containing protein</fullName>
    </recommendedName>
</protein>
<organism evidence="2 3">
    <name type="scientific">[Clostridium] citroniae WAL-19142</name>
    <dbReference type="NCBI Taxonomy" id="742734"/>
    <lineage>
        <taxon>Bacteria</taxon>
        <taxon>Bacillati</taxon>
        <taxon>Bacillota</taxon>
        <taxon>Clostridia</taxon>
        <taxon>Lachnospirales</taxon>
        <taxon>Lachnospiraceae</taxon>
        <taxon>Enterocloster</taxon>
    </lineage>
</organism>
<dbReference type="Proteomes" id="UP000037392">
    <property type="component" value="Unassembled WGS sequence"/>
</dbReference>
<dbReference type="EMBL" id="ADLK01000020">
    <property type="protein sequence ID" value="KMW19780.1"/>
    <property type="molecule type" value="Genomic_DNA"/>
</dbReference>